<proteinExistence type="predicted"/>
<dbReference type="EMBL" id="PGCJ01000135">
    <property type="protein sequence ID" value="PLW44633.1"/>
    <property type="molecule type" value="Genomic_DNA"/>
</dbReference>
<keyword evidence="2" id="KW-1185">Reference proteome</keyword>
<evidence type="ECO:0000313" key="2">
    <source>
        <dbReference type="Proteomes" id="UP000235388"/>
    </source>
</evidence>
<organism evidence="1 2">
    <name type="scientific">Puccinia coronata f. sp. avenae</name>
    <dbReference type="NCBI Taxonomy" id="200324"/>
    <lineage>
        <taxon>Eukaryota</taxon>
        <taxon>Fungi</taxon>
        <taxon>Dikarya</taxon>
        <taxon>Basidiomycota</taxon>
        <taxon>Pucciniomycotina</taxon>
        <taxon>Pucciniomycetes</taxon>
        <taxon>Pucciniales</taxon>
        <taxon>Pucciniaceae</taxon>
        <taxon>Puccinia</taxon>
    </lineage>
</organism>
<comment type="caution">
    <text evidence="1">The sequence shown here is derived from an EMBL/GenBank/DDBJ whole genome shotgun (WGS) entry which is preliminary data.</text>
</comment>
<protein>
    <submittedName>
        <fullName evidence="1">Uncharacterized protein</fullName>
    </submittedName>
</protein>
<dbReference type="Proteomes" id="UP000235388">
    <property type="component" value="Unassembled WGS sequence"/>
</dbReference>
<dbReference type="AlphaFoldDB" id="A0A2N5V3S0"/>
<sequence length="50" mass="5490">MAKGPFGARKVKISYVTENYLPMGRYYLKESKIADTAQPNMSSISSTGDS</sequence>
<reference evidence="1 2" key="1">
    <citation type="submission" date="2017-11" db="EMBL/GenBank/DDBJ databases">
        <title>De novo assembly and phasing of dikaryotic genomes from two isolates of Puccinia coronata f. sp. avenae, the causal agent of oat crown rust.</title>
        <authorList>
            <person name="Miller M.E."/>
            <person name="Zhang Y."/>
            <person name="Omidvar V."/>
            <person name="Sperschneider J."/>
            <person name="Schwessinger B."/>
            <person name="Raley C."/>
            <person name="Palmer J.M."/>
            <person name="Garnica D."/>
            <person name="Upadhyaya N."/>
            <person name="Rathjen J."/>
            <person name="Taylor J.M."/>
            <person name="Park R.F."/>
            <person name="Dodds P.N."/>
            <person name="Hirsch C.D."/>
            <person name="Kianian S.F."/>
            <person name="Figueroa M."/>
        </authorList>
    </citation>
    <scope>NUCLEOTIDE SEQUENCE [LARGE SCALE GENOMIC DNA]</scope>
    <source>
        <strain evidence="1">12NC29</strain>
    </source>
</reference>
<name>A0A2N5V3S0_9BASI</name>
<accession>A0A2N5V3S0</accession>
<evidence type="ECO:0000313" key="1">
    <source>
        <dbReference type="EMBL" id="PLW44633.1"/>
    </source>
</evidence>
<gene>
    <name evidence="1" type="ORF">PCANC_12321</name>
</gene>